<accession>A0A0K1PAF4</accession>
<keyword evidence="6" id="KW-1185">Reference proteome</keyword>
<dbReference type="Proteomes" id="UP000055590">
    <property type="component" value="Chromosome"/>
</dbReference>
<gene>
    <name evidence="5" type="ORF">AKJ08_0783</name>
</gene>
<dbReference type="SUPFAM" id="SSF48452">
    <property type="entry name" value="TPR-like"/>
    <property type="match status" value="1"/>
</dbReference>
<keyword evidence="1" id="KW-0732">Signal</keyword>
<dbReference type="STRING" id="1391653.AKJ08_0783"/>
<evidence type="ECO:0000256" key="2">
    <source>
        <dbReference type="SAM" id="Coils"/>
    </source>
</evidence>
<feature type="transmembrane region" description="Helical" evidence="3">
    <location>
        <begin position="48"/>
        <end position="70"/>
    </location>
</feature>
<evidence type="ECO:0000313" key="5">
    <source>
        <dbReference type="EMBL" id="AKU90396.1"/>
    </source>
</evidence>
<keyword evidence="3" id="KW-0472">Membrane</keyword>
<evidence type="ECO:0000256" key="1">
    <source>
        <dbReference type="ARBA" id="ARBA00022729"/>
    </source>
</evidence>
<evidence type="ECO:0000256" key="3">
    <source>
        <dbReference type="SAM" id="Phobius"/>
    </source>
</evidence>
<keyword evidence="3" id="KW-1133">Transmembrane helix</keyword>
<dbReference type="Pfam" id="PF13525">
    <property type="entry name" value="YfiO"/>
    <property type="match status" value="1"/>
</dbReference>
<dbReference type="RefSeq" id="WP_050724847.1">
    <property type="nucleotide sequence ID" value="NZ_CP012332.1"/>
</dbReference>
<dbReference type="OrthoDB" id="5496725at2"/>
<dbReference type="InterPro" id="IPR011990">
    <property type="entry name" value="TPR-like_helical_dom_sf"/>
</dbReference>
<protein>
    <recommendedName>
        <fullName evidence="4">Outer membrane lipoprotein BamD-like domain-containing protein</fullName>
    </recommendedName>
</protein>
<keyword evidence="3" id="KW-0812">Transmembrane</keyword>
<feature type="coiled-coil region" evidence="2">
    <location>
        <begin position="74"/>
        <end position="108"/>
    </location>
</feature>
<keyword evidence="2" id="KW-0175">Coiled coil</keyword>
<dbReference type="EMBL" id="CP012332">
    <property type="protein sequence ID" value="AKU90396.1"/>
    <property type="molecule type" value="Genomic_DNA"/>
</dbReference>
<name>A0A0K1PAF4_9BACT</name>
<dbReference type="KEGG" id="vin:AKJ08_0783"/>
<dbReference type="Gene3D" id="1.25.40.10">
    <property type="entry name" value="Tetratricopeptide repeat domain"/>
    <property type="match status" value="1"/>
</dbReference>
<evidence type="ECO:0000313" key="6">
    <source>
        <dbReference type="Proteomes" id="UP000055590"/>
    </source>
</evidence>
<dbReference type="InterPro" id="IPR039565">
    <property type="entry name" value="BamD-like"/>
</dbReference>
<evidence type="ECO:0000259" key="4">
    <source>
        <dbReference type="Pfam" id="PF13525"/>
    </source>
</evidence>
<feature type="domain" description="Outer membrane lipoprotein BamD-like" evidence="4">
    <location>
        <begin position="164"/>
        <end position="284"/>
    </location>
</feature>
<sequence length="289" mass="31564">MEKELAEIRKEIIEARNLVIKNDNLLKNLGADIKAFGKKQDGFERKQLLSAAAAYLAIAVLASGGAFFAAKGYVAKAENEAASLTTKAAEATEAARQAREELVASREASKAALTAYQKLEGGSPAEREAAVVALQAVDRSRISRLEANALDDRGRNVIQQLANEKLESGKNAYRRNDFKTAVADLTKAAQIWPDHPAMDEHAFFLGSAALETRNFAVAAENLQRYLDQFKGRTNKDYAHLLLGQAYEALGNKDKAEATLRAGMDGYPSSQFYNNMRRRLSALRKPAGAE</sequence>
<proteinExistence type="predicted"/>
<organism evidence="5 6">
    <name type="scientific">Vulgatibacter incomptus</name>
    <dbReference type="NCBI Taxonomy" id="1391653"/>
    <lineage>
        <taxon>Bacteria</taxon>
        <taxon>Pseudomonadati</taxon>
        <taxon>Myxococcota</taxon>
        <taxon>Myxococcia</taxon>
        <taxon>Myxococcales</taxon>
        <taxon>Cystobacterineae</taxon>
        <taxon>Vulgatibacteraceae</taxon>
        <taxon>Vulgatibacter</taxon>
    </lineage>
</organism>
<dbReference type="AlphaFoldDB" id="A0A0K1PAF4"/>
<reference evidence="5 6" key="1">
    <citation type="submission" date="2015-08" db="EMBL/GenBank/DDBJ databases">
        <authorList>
            <person name="Babu N.S."/>
            <person name="Beckwith C.J."/>
            <person name="Beseler K.G."/>
            <person name="Brison A."/>
            <person name="Carone J.V."/>
            <person name="Caskin T.P."/>
            <person name="Diamond M."/>
            <person name="Durham M.E."/>
            <person name="Foxe J.M."/>
            <person name="Go M."/>
            <person name="Henderson B.A."/>
            <person name="Jones I.B."/>
            <person name="McGettigan J.A."/>
            <person name="Micheletti S.J."/>
            <person name="Nasrallah M.E."/>
            <person name="Ortiz D."/>
            <person name="Piller C.R."/>
            <person name="Privatt S.R."/>
            <person name="Schneider S.L."/>
            <person name="Sharp S."/>
            <person name="Smith T.C."/>
            <person name="Stanton J.D."/>
            <person name="Ullery H.E."/>
            <person name="Wilson R.J."/>
            <person name="Serrano M.G."/>
            <person name="Buck G."/>
            <person name="Lee V."/>
            <person name="Wang Y."/>
            <person name="Carvalho R."/>
            <person name="Voegtly L."/>
            <person name="Shi R."/>
            <person name="Duckworth R."/>
            <person name="Johnson A."/>
            <person name="Loviza R."/>
            <person name="Walstead R."/>
            <person name="Shah Z."/>
            <person name="Kiflezghi M."/>
            <person name="Wade K."/>
            <person name="Ball S.L."/>
            <person name="Bradley K.W."/>
            <person name="Asai D.J."/>
            <person name="Bowman C.A."/>
            <person name="Russell D.A."/>
            <person name="Pope W.H."/>
            <person name="Jacobs-Sera D."/>
            <person name="Hendrix R.W."/>
            <person name="Hatfull G.F."/>
        </authorList>
    </citation>
    <scope>NUCLEOTIDE SEQUENCE [LARGE SCALE GENOMIC DNA]</scope>
    <source>
        <strain evidence="5 6">DSM 27710</strain>
    </source>
</reference>